<evidence type="ECO:0000313" key="3">
    <source>
        <dbReference type="Proteomes" id="UP000515734"/>
    </source>
</evidence>
<dbReference type="InterPro" id="IPR011335">
    <property type="entry name" value="Restrct_endonuc-II-like"/>
</dbReference>
<accession>A0A6S6P4U5</accession>
<gene>
    <name evidence="2" type="ORF">NIIDNTM18_29720</name>
</gene>
<dbReference type="AlphaFoldDB" id="A0A6S6P4U5"/>
<sequence length="295" mass="31887">MTASAMLPDRAIPGETREVDICIRSELAGHEVLIGIECRMSGSRKQTVEWVEAMHAKHSHLPTSKVVLVSSSGFTKNALKLADFFGMKAITPTDVEPGFVGEIVNNIHTVWAKRFDLTAKKVVIDFDPPLRDIGSIEIAGPFESLAVVSSDGSSVCAAKDLAQLCLQKIDVSGEIFRDAVTGEGELTSDHTPTANDGSPMCLVLDDTDPPQTQRQITRVHITSLMRTYVEEVPLKHGQYDGTPYSVGTAEMGDQTFHWVVTEGKDGTQMGARVSPVGDPTRGQFFAGKTKGRTAT</sequence>
<feature type="region of interest" description="Disordered" evidence="1">
    <location>
        <begin position="267"/>
        <end position="295"/>
    </location>
</feature>
<dbReference type="SUPFAM" id="SSF52980">
    <property type="entry name" value="Restriction endonuclease-like"/>
    <property type="match status" value="1"/>
</dbReference>
<dbReference type="Proteomes" id="UP000515734">
    <property type="component" value="Chromosome"/>
</dbReference>
<protein>
    <recommendedName>
        <fullName evidence="4">Restriction endonuclease type IV Mrr domain-containing protein</fullName>
    </recommendedName>
</protein>
<evidence type="ECO:0000256" key="1">
    <source>
        <dbReference type="SAM" id="MobiDB-lite"/>
    </source>
</evidence>
<dbReference type="EMBL" id="AP023287">
    <property type="protein sequence ID" value="BCI53694.1"/>
    <property type="molecule type" value="Genomic_DNA"/>
</dbReference>
<evidence type="ECO:0000313" key="2">
    <source>
        <dbReference type="EMBL" id="BCI53694.1"/>
    </source>
</evidence>
<organism evidence="2 3">
    <name type="scientific">Mycolicibacterium litorale</name>
    <dbReference type="NCBI Taxonomy" id="758802"/>
    <lineage>
        <taxon>Bacteria</taxon>
        <taxon>Bacillati</taxon>
        <taxon>Actinomycetota</taxon>
        <taxon>Actinomycetes</taxon>
        <taxon>Mycobacteriales</taxon>
        <taxon>Mycobacteriaceae</taxon>
        <taxon>Mycolicibacterium</taxon>
    </lineage>
</organism>
<proteinExistence type="predicted"/>
<name>A0A6S6P4U5_9MYCO</name>
<evidence type="ECO:0008006" key="4">
    <source>
        <dbReference type="Google" id="ProtNLM"/>
    </source>
</evidence>
<reference evidence="2 3" key="1">
    <citation type="submission" date="2020-07" db="EMBL/GenBank/DDBJ databases">
        <title>Complete genome sequence of Mycolicibacterium litorale like strain isolated from cardiac implantable electronic device infection.</title>
        <authorList>
            <person name="Fukano H."/>
            <person name="Miyama H."/>
            <person name="Hoshino Y."/>
        </authorList>
    </citation>
    <scope>NUCLEOTIDE SEQUENCE [LARGE SCALE GENOMIC DNA]</scope>
    <source>
        <strain evidence="2 3">NIIDNTM18</strain>
    </source>
</reference>